<keyword evidence="1" id="KW-0805">Transcription regulation</keyword>
<dbReference type="Pfam" id="PF00392">
    <property type="entry name" value="GntR"/>
    <property type="match status" value="1"/>
</dbReference>
<dbReference type="PROSITE" id="PS50949">
    <property type="entry name" value="HTH_GNTR"/>
    <property type="match status" value="1"/>
</dbReference>
<evidence type="ECO:0000313" key="5">
    <source>
        <dbReference type="EMBL" id="VAX28695.1"/>
    </source>
</evidence>
<dbReference type="GO" id="GO:0003700">
    <property type="term" value="F:DNA-binding transcription factor activity"/>
    <property type="evidence" value="ECO:0007669"/>
    <property type="project" value="InterPro"/>
</dbReference>
<evidence type="ECO:0000259" key="4">
    <source>
        <dbReference type="PROSITE" id="PS50949"/>
    </source>
</evidence>
<dbReference type="Gene3D" id="1.20.120.530">
    <property type="entry name" value="GntR ligand-binding domain-like"/>
    <property type="match status" value="1"/>
</dbReference>
<dbReference type="Pfam" id="PF07729">
    <property type="entry name" value="FCD"/>
    <property type="match status" value="1"/>
</dbReference>
<sequence>MAKTNNMFSSIGDRTPLSQKVAIKIEEAILSKELSPGDKLPSEHELCEQFGVSRTSVREAVRILTTQGIVEVKKGRGIFVKNLSSQNVTDGILKFYQHRLGGEYAADLIHTRQALEPSIAYFAAKNRTEEDLELIEKNLRLIEKNHDNPEESAKYDIEFHDSLARASKNMLFVLMMRPLHKLIPPIKSKIHAELKGSTDVALLWHAKIYQAIKNKDAERARDAMIEHLRIAEEQIKSLYIPEN</sequence>
<dbReference type="SMART" id="SM00895">
    <property type="entry name" value="FCD"/>
    <property type="match status" value="1"/>
</dbReference>
<dbReference type="PANTHER" id="PTHR43537">
    <property type="entry name" value="TRANSCRIPTIONAL REGULATOR, GNTR FAMILY"/>
    <property type="match status" value="1"/>
</dbReference>
<dbReference type="InterPro" id="IPR036388">
    <property type="entry name" value="WH-like_DNA-bd_sf"/>
</dbReference>
<dbReference type="SUPFAM" id="SSF48008">
    <property type="entry name" value="GntR ligand-binding domain-like"/>
    <property type="match status" value="1"/>
</dbReference>
<dbReference type="InterPro" id="IPR000524">
    <property type="entry name" value="Tscrpt_reg_HTH_GntR"/>
</dbReference>
<dbReference type="PRINTS" id="PR00035">
    <property type="entry name" value="HTHGNTR"/>
</dbReference>
<dbReference type="Gene3D" id="1.10.10.10">
    <property type="entry name" value="Winged helix-like DNA-binding domain superfamily/Winged helix DNA-binding domain"/>
    <property type="match status" value="1"/>
</dbReference>
<keyword evidence="2" id="KW-0238">DNA-binding</keyword>
<dbReference type="InterPro" id="IPR011711">
    <property type="entry name" value="GntR_C"/>
</dbReference>
<dbReference type="InterPro" id="IPR036390">
    <property type="entry name" value="WH_DNA-bd_sf"/>
</dbReference>
<evidence type="ECO:0000256" key="3">
    <source>
        <dbReference type="ARBA" id="ARBA00023163"/>
    </source>
</evidence>
<protein>
    <submittedName>
        <fullName evidence="5">Transcriptional regulator, GntR family</fullName>
    </submittedName>
</protein>
<dbReference type="InterPro" id="IPR008920">
    <property type="entry name" value="TF_FadR/GntR_C"/>
</dbReference>
<feature type="domain" description="HTH gntR-type" evidence="4">
    <location>
        <begin position="15"/>
        <end position="83"/>
    </location>
</feature>
<dbReference type="AlphaFoldDB" id="A0A3B1DA95"/>
<keyword evidence="3" id="KW-0804">Transcription</keyword>
<accession>A0A3B1DA95</accession>
<dbReference type="CDD" id="cd07377">
    <property type="entry name" value="WHTH_GntR"/>
    <property type="match status" value="1"/>
</dbReference>
<evidence type="ECO:0000256" key="2">
    <source>
        <dbReference type="ARBA" id="ARBA00023125"/>
    </source>
</evidence>
<gene>
    <name evidence="5" type="ORF">MNBD_IGNAVI01-317</name>
</gene>
<dbReference type="SUPFAM" id="SSF46785">
    <property type="entry name" value="Winged helix' DNA-binding domain"/>
    <property type="match status" value="1"/>
</dbReference>
<organism evidence="5">
    <name type="scientific">hydrothermal vent metagenome</name>
    <dbReference type="NCBI Taxonomy" id="652676"/>
    <lineage>
        <taxon>unclassified sequences</taxon>
        <taxon>metagenomes</taxon>
        <taxon>ecological metagenomes</taxon>
    </lineage>
</organism>
<reference evidence="5" key="1">
    <citation type="submission" date="2018-06" db="EMBL/GenBank/DDBJ databases">
        <authorList>
            <person name="Zhirakovskaya E."/>
        </authorList>
    </citation>
    <scope>NUCLEOTIDE SEQUENCE</scope>
</reference>
<dbReference type="PANTHER" id="PTHR43537:SF5">
    <property type="entry name" value="UXU OPERON TRANSCRIPTIONAL REGULATOR"/>
    <property type="match status" value="1"/>
</dbReference>
<evidence type="ECO:0000256" key="1">
    <source>
        <dbReference type="ARBA" id="ARBA00023015"/>
    </source>
</evidence>
<dbReference type="EMBL" id="UOGD01000424">
    <property type="protein sequence ID" value="VAX28695.1"/>
    <property type="molecule type" value="Genomic_DNA"/>
</dbReference>
<dbReference type="GO" id="GO:0003677">
    <property type="term" value="F:DNA binding"/>
    <property type="evidence" value="ECO:0007669"/>
    <property type="project" value="UniProtKB-KW"/>
</dbReference>
<dbReference type="SMART" id="SM00345">
    <property type="entry name" value="HTH_GNTR"/>
    <property type="match status" value="1"/>
</dbReference>
<proteinExistence type="predicted"/>
<name>A0A3B1DA95_9ZZZZ</name>